<dbReference type="eggNOG" id="ENOG502SR1G">
    <property type="taxonomic scope" value="Eukaryota"/>
</dbReference>
<protein>
    <submittedName>
        <fullName evidence="2">Putative isoamyl alcohol protein</fullName>
    </submittedName>
</protein>
<organism evidence="2 3">
    <name type="scientific">Phaeoacremonium minimum (strain UCR-PA7)</name>
    <name type="common">Esca disease fungus</name>
    <name type="synonym">Togninia minima</name>
    <dbReference type="NCBI Taxonomy" id="1286976"/>
    <lineage>
        <taxon>Eukaryota</taxon>
        <taxon>Fungi</taxon>
        <taxon>Dikarya</taxon>
        <taxon>Ascomycota</taxon>
        <taxon>Pezizomycotina</taxon>
        <taxon>Sordariomycetes</taxon>
        <taxon>Sordariomycetidae</taxon>
        <taxon>Togniniales</taxon>
        <taxon>Togniniaceae</taxon>
        <taxon>Phaeoacremonium</taxon>
    </lineage>
</organism>
<dbReference type="KEGG" id="tmn:UCRPA7_3508"/>
<dbReference type="HOGENOM" id="CLU_513069_0_0_1"/>
<dbReference type="GeneID" id="19323863"/>
<dbReference type="AlphaFoldDB" id="R8BNJ0"/>
<reference evidence="3" key="1">
    <citation type="journal article" date="2013" name="Genome Announc.">
        <title>Draft genome sequence of the ascomycete Phaeoacremonium aleophilum strain UCR-PA7, a causal agent of the esca disease complex in grapevines.</title>
        <authorList>
            <person name="Blanco-Ulate B."/>
            <person name="Rolshausen P."/>
            <person name="Cantu D."/>
        </authorList>
    </citation>
    <scope>NUCLEOTIDE SEQUENCE [LARGE SCALE GENOMIC DNA]</scope>
    <source>
        <strain evidence="3">UCR-PA7</strain>
    </source>
</reference>
<evidence type="ECO:0000313" key="3">
    <source>
        <dbReference type="Proteomes" id="UP000014074"/>
    </source>
</evidence>
<sequence length="531" mass="55552">MDFPGGDISAIKTDTFEECLNSCDKTLGCIDVSYVAPSCYLKSSTATPVVAQNVWAAMAVESPAPTACAAGGIDLYPVRNEDVVATALSILDPAINATLNYAEKYPGTNAVSLYLNMLYPQVSLENSALLGTTCSNTSLTVTANSQTTLDYIMNHWPSSGLVFFTNTEACNTEKSRGIYLTTSAIATSGSLAIVFGVAQKNFTDVASDVTIKYGTITYDADDIAVDDPQYTSTCAETGTLTAAPTATTTSSSGSATVLDAGAQKFYDLLAAAVQYNDDGNIIGHPSNTQNVTVDVSPYDPTNTTEQAALEDLLEAMGLDSPESLASQASNGAKGVCYAPTKTSGASAVSRRSNSKNLSKRLSWDDITEYACDDTIDDLVGIVTDALGDACAVNNAVENAGALGCILKGGCYTTTTIITYYTPPPAMDYTFDYSWNVGFGPIQQDVVYGGAGKRVSCVNCGFSISNLEFSGEIVINMTSGIIKQADITTGISGVANMVAGLKSDGAWNGNWSYTYSTTNLGSISIDSAFNIV</sequence>
<keyword evidence="3" id="KW-1185">Reference proteome</keyword>
<dbReference type="EMBL" id="KB933059">
    <property type="protein sequence ID" value="EOO00973.1"/>
    <property type="molecule type" value="Genomic_DNA"/>
</dbReference>
<dbReference type="RefSeq" id="XP_007914331.1">
    <property type="nucleotide sequence ID" value="XM_007916140.1"/>
</dbReference>
<dbReference type="Gene3D" id="3.50.4.10">
    <property type="entry name" value="Hepatocyte Growth Factor"/>
    <property type="match status" value="1"/>
</dbReference>
<dbReference type="OrthoDB" id="4588904at2759"/>
<proteinExistence type="predicted"/>
<evidence type="ECO:0000313" key="2">
    <source>
        <dbReference type="EMBL" id="EOO00973.1"/>
    </source>
</evidence>
<dbReference type="Pfam" id="PF22974">
    <property type="entry name" value="DUF7029"/>
    <property type="match status" value="1"/>
</dbReference>
<accession>R8BNJ0</accession>
<gene>
    <name evidence="2" type="ORF">UCRPA7_3508</name>
</gene>
<feature type="domain" description="DUF7029" evidence="1">
    <location>
        <begin position="116"/>
        <end position="209"/>
    </location>
</feature>
<dbReference type="Proteomes" id="UP000014074">
    <property type="component" value="Unassembled WGS sequence"/>
</dbReference>
<evidence type="ECO:0000259" key="1">
    <source>
        <dbReference type="Pfam" id="PF22974"/>
    </source>
</evidence>
<dbReference type="InterPro" id="IPR054293">
    <property type="entry name" value="DUF7029"/>
</dbReference>
<name>R8BNJ0_PHAM7</name>